<dbReference type="WBParaSite" id="ALUE_0000763401-mRNA-1">
    <property type="protein sequence ID" value="ALUE_0000763401-mRNA-1"/>
    <property type="gene ID" value="ALUE_0000763401"/>
</dbReference>
<reference evidence="3" key="1">
    <citation type="submission" date="2017-02" db="UniProtKB">
        <authorList>
            <consortium name="WormBaseParasite"/>
        </authorList>
    </citation>
    <scope>IDENTIFICATION</scope>
</reference>
<organism evidence="2 3">
    <name type="scientific">Ascaris lumbricoides</name>
    <name type="common">Giant roundworm</name>
    <dbReference type="NCBI Taxonomy" id="6252"/>
    <lineage>
        <taxon>Eukaryota</taxon>
        <taxon>Metazoa</taxon>
        <taxon>Ecdysozoa</taxon>
        <taxon>Nematoda</taxon>
        <taxon>Chromadorea</taxon>
        <taxon>Rhabditida</taxon>
        <taxon>Spirurina</taxon>
        <taxon>Ascaridomorpha</taxon>
        <taxon>Ascaridoidea</taxon>
        <taxon>Ascarididae</taxon>
        <taxon>Ascaris</taxon>
    </lineage>
</organism>
<dbReference type="Proteomes" id="UP000036681">
    <property type="component" value="Unplaced"/>
</dbReference>
<dbReference type="AlphaFoldDB" id="A0A0M3HWR8"/>
<evidence type="ECO:0000313" key="3">
    <source>
        <dbReference type="WBParaSite" id="ALUE_0000763401-mRNA-1"/>
    </source>
</evidence>
<sequence>MCFAQKWPREVDSHKRDENDKGKCVQRVSPIGTQDEALRQDAFEFTSWPRLFRSITASRRSLVASSCTGRAQTAISICFNEKRSPAKQMYGMKRTHTQGDCLRRVCKSHPPAKHSWPIQAFIVFCG</sequence>
<keyword evidence="2" id="KW-1185">Reference proteome</keyword>
<evidence type="ECO:0000256" key="1">
    <source>
        <dbReference type="SAM" id="MobiDB-lite"/>
    </source>
</evidence>
<protein>
    <submittedName>
        <fullName evidence="3">Uncharacterized protein</fullName>
    </submittedName>
</protein>
<feature type="compositionally biased region" description="Basic and acidic residues" evidence="1">
    <location>
        <begin position="7"/>
        <end position="23"/>
    </location>
</feature>
<name>A0A0M3HWR8_ASCLU</name>
<accession>A0A0M3HWR8</accession>
<evidence type="ECO:0000313" key="2">
    <source>
        <dbReference type="Proteomes" id="UP000036681"/>
    </source>
</evidence>
<proteinExistence type="predicted"/>
<feature type="region of interest" description="Disordered" evidence="1">
    <location>
        <begin position="1"/>
        <end position="23"/>
    </location>
</feature>